<dbReference type="SUPFAM" id="SSF51556">
    <property type="entry name" value="Metallo-dependent hydrolases"/>
    <property type="match status" value="1"/>
</dbReference>
<dbReference type="PANTHER" id="PTHR11271:SF6">
    <property type="entry name" value="GUANINE DEAMINASE"/>
    <property type="match status" value="1"/>
</dbReference>
<evidence type="ECO:0000259" key="9">
    <source>
        <dbReference type="Pfam" id="PF01979"/>
    </source>
</evidence>
<dbReference type="KEGG" id="saci:Sinac_0057"/>
<feature type="domain" description="Amidohydrolase-related" evidence="9">
    <location>
        <begin position="73"/>
        <end position="463"/>
    </location>
</feature>
<gene>
    <name evidence="10" type="ordered locus">Sinac_0057</name>
</gene>
<keyword evidence="4 8" id="KW-0479">Metal-binding</keyword>
<organism evidence="10 11">
    <name type="scientific">Singulisphaera acidiphila (strain ATCC BAA-1392 / DSM 18658 / VKM B-2454 / MOB10)</name>
    <dbReference type="NCBI Taxonomy" id="886293"/>
    <lineage>
        <taxon>Bacteria</taxon>
        <taxon>Pseudomonadati</taxon>
        <taxon>Planctomycetota</taxon>
        <taxon>Planctomycetia</taxon>
        <taxon>Isosphaerales</taxon>
        <taxon>Isosphaeraceae</taxon>
        <taxon>Singulisphaera</taxon>
    </lineage>
</organism>
<evidence type="ECO:0000256" key="6">
    <source>
        <dbReference type="ARBA" id="ARBA00022833"/>
    </source>
</evidence>
<sequence length="471" mass="53114">MAMVGNCCAIRGTFFDFVDDPWKYEGREHEAARFTRDGLLVVKDGLVVDFGDFAEVSPRHPGLSITHIKNRLILPGFIDGHIHFPQVRVLGAYGSQLLDWLQNWIFPEELKYRDRDYAREAAKHFFDALLAGGTTTCQAFTTSSPVSTEEFFDEATRREMRVISGLTGIDRFAPDDFCITPDDFHSESERLIERYHRKGRNLYAITPRFAVGCTSEMMDRCRQLKLKYPDCWVNTHISENPSEIRTAREHFPDCADYTHVHEKHGLLGPKFTAGHAVWLSNDEFRRFSKAGASVCFCPLSNLFLGSGLFRLGRATDPEHPVRVSLGCDMGGGNAFSIIRVLEEAYKVGMCNNTMLDGSINPREQDLAEAERNKLGPYRAFYLATLGGARALYLDELLGNFDKGKEADFVVLDWNAGQTAMRWHQSLITHNESPENIDQAAQLLFGVMSVGDDRNIDETWIAGTRAYKKAGV</sequence>
<comment type="similarity">
    <text evidence="2 8">Belongs to the metallo-dependent hydrolases superfamily. ATZ/TRZ family.</text>
</comment>
<dbReference type="InterPro" id="IPR006680">
    <property type="entry name" value="Amidohydro-rel"/>
</dbReference>
<evidence type="ECO:0000256" key="1">
    <source>
        <dbReference type="ARBA" id="ARBA00004984"/>
    </source>
</evidence>
<dbReference type="OrthoDB" id="9807210at2"/>
<evidence type="ECO:0000256" key="8">
    <source>
        <dbReference type="RuleBase" id="RU366009"/>
    </source>
</evidence>
<name>L0D510_SINAD</name>
<evidence type="ECO:0000256" key="5">
    <source>
        <dbReference type="ARBA" id="ARBA00022801"/>
    </source>
</evidence>
<dbReference type="HOGENOM" id="CLU_012358_0_2_0"/>
<dbReference type="InterPro" id="IPR014311">
    <property type="entry name" value="Guanine_deaminase"/>
</dbReference>
<dbReference type="PANTHER" id="PTHR11271">
    <property type="entry name" value="GUANINE DEAMINASE"/>
    <property type="match status" value="1"/>
</dbReference>
<keyword evidence="6 8" id="KW-0862">Zinc</keyword>
<protein>
    <recommendedName>
        <fullName evidence="3 7">Guanine deaminase</fullName>
        <shortName evidence="8">Guanase</shortName>
        <ecNumber evidence="3 7">3.5.4.3</ecNumber>
    </recommendedName>
    <alternativeName>
        <fullName evidence="8">Guanine aminohydrolase</fullName>
    </alternativeName>
</protein>
<evidence type="ECO:0000256" key="4">
    <source>
        <dbReference type="ARBA" id="ARBA00022723"/>
    </source>
</evidence>
<accession>L0D510</accession>
<dbReference type="Gene3D" id="2.30.40.10">
    <property type="entry name" value="Urease, subunit C, domain 1"/>
    <property type="match status" value="1"/>
</dbReference>
<comment type="cofactor">
    <cofactor evidence="8">
        <name>Zn(2+)</name>
        <dbReference type="ChEBI" id="CHEBI:29105"/>
    </cofactor>
    <text evidence="8">Binds 1 zinc ion per subunit.</text>
</comment>
<dbReference type="RefSeq" id="WP_015243704.1">
    <property type="nucleotide sequence ID" value="NC_019892.1"/>
</dbReference>
<dbReference type="GO" id="GO:0006147">
    <property type="term" value="P:guanine catabolic process"/>
    <property type="evidence" value="ECO:0007669"/>
    <property type="project" value="UniProtKB-UniRule"/>
</dbReference>
<dbReference type="eggNOG" id="COG0402">
    <property type="taxonomic scope" value="Bacteria"/>
</dbReference>
<comment type="function">
    <text evidence="8">Catalyzes the hydrolytic deamination of guanine, producing xanthine and ammonia.</text>
</comment>
<dbReference type="EMBL" id="CP003364">
    <property type="protein sequence ID" value="AGA24519.1"/>
    <property type="molecule type" value="Genomic_DNA"/>
</dbReference>
<evidence type="ECO:0000256" key="2">
    <source>
        <dbReference type="ARBA" id="ARBA00006745"/>
    </source>
</evidence>
<dbReference type="GO" id="GO:0008892">
    <property type="term" value="F:guanine deaminase activity"/>
    <property type="evidence" value="ECO:0007669"/>
    <property type="project" value="UniProtKB-UniRule"/>
</dbReference>
<dbReference type="InterPro" id="IPR032466">
    <property type="entry name" value="Metal_Hydrolase"/>
</dbReference>
<dbReference type="STRING" id="886293.Sinac_0057"/>
<dbReference type="NCBIfam" id="TIGR02967">
    <property type="entry name" value="guan_deamin"/>
    <property type="match status" value="1"/>
</dbReference>
<keyword evidence="5 8" id="KW-0378">Hydrolase</keyword>
<reference evidence="10 11" key="1">
    <citation type="submission" date="2012-02" db="EMBL/GenBank/DDBJ databases">
        <title>Complete sequence of chromosome of Singulisphaera acidiphila DSM 18658.</title>
        <authorList>
            <consortium name="US DOE Joint Genome Institute (JGI-PGF)"/>
            <person name="Lucas S."/>
            <person name="Copeland A."/>
            <person name="Lapidus A."/>
            <person name="Glavina del Rio T."/>
            <person name="Dalin E."/>
            <person name="Tice H."/>
            <person name="Bruce D."/>
            <person name="Goodwin L."/>
            <person name="Pitluck S."/>
            <person name="Peters L."/>
            <person name="Ovchinnikova G."/>
            <person name="Chertkov O."/>
            <person name="Kyrpides N."/>
            <person name="Mavromatis K."/>
            <person name="Ivanova N."/>
            <person name="Brettin T."/>
            <person name="Detter J.C."/>
            <person name="Han C."/>
            <person name="Larimer F."/>
            <person name="Land M."/>
            <person name="Hauser L."/>
            <person name="Markowitz V."/>
            <person name="Cheng J.-F."/>
            <person name="Hugenholtz P."/>
            <person name="Woyke T."/>
            <person name="Wu D."/>
            <person name="Tindall B."/>
            <person name="Pomrenke H."/>
            <person name="Brambilla E."/>
            <person name="Klenk H.-P."/>
            <person name="Eisen J.A."/>
        </authorList>
    </citation>
    <scope>NUCLEOTIDE SEQUENCE [LARGE SCALE GENOMIC DNA]</scope>
    <source>
        <strain evidence="11">ATCC BAA-1392 / DSM 18658 / VKM B-2454 / MOB10</strain>
    </source>
</reference>
<dbReference type="InterPro" id="IPR011059">
    <property type="entry name" value="Metal-dep_hydrolase_composite"/>
</dbReference>
<comment type="catalytic activity">
    <reaction evidence="8">
        <text>guanine + H2O + H(+) = xanthine + NH4(+)</text>
        <dbReference type="Rhea" id="RHEA:14665"/>
        <dbReference type="ChEBI" id="CHEBI:15377"/>
        <dbReference type="ChEBI" id="CHEBI:15378"/>
        <dbReference type="ChEBI" id="CHEBI:16235"/>
        <dbReference type="ChEBI" id="CHEBI:17712"/>
        <dbReference type="ChEBI" id="CHEBI:28938"/>
        <dbReference type="EC" id="3.5.4.3"/>
    </reaction>
</comment>
<dbReference type="UniPathway" id="UPA00603">
    <property type="reaction ID" value="UER00660"/>
</dbReference>
<dbReference type="SUPFAM" id="SSF51338">
    <property type="entry name" value="Composite domain of metallo-dependent hydrolases"/>
    <property type="match status" value="2"/>
</dbReference>
<evidence type="ECO:0000313" key="11">
    <source>
        <dbReference type="Proteomes" id="UP000010798"/>
    </source>
</evidence>
<dbReference type="GO" id="GO:0008270">
    <property type="term" value="F:zinc ion binding"/>
    <property type="evidence" value="ECO:0007669"/>
    <property type="project" value="UniProtKB-UniRule"/>
</dbReference>
<evidence type="ECO:0000313" key="10">
    <source>
        <dbReference type="EMBL" id="AGA24519.1"/>
    </source>
</evidence>
<evidence type="ECO:0000256" key="3">
    <source>
        <dbReference type="ARBA" id="ARBA00012781"/>
    </source>
</evidence>
<dbReference type="Proteomes" id="UP000010798">
    <property type="component" value="Chromosome"/>
</dbReference>
<dbReference type="Gene3D" id="3.20.20.140">
    <property type="entry name" value="Metal-dependent hydrolases"/>
    <property type="match status" value="1"/>
</dbReference>
<dbReference type="AlphaFoldDB" id="L0D510"/>
<dbReference type="GO" id="GO:0005829">
    <property type="term" value="C:cytosol"/>
    <property type="evidence" value="ECO:0007669"/>
    <property type="project" value="TreeGrafter"/>
</dbReference>
<dbReference type="InterPro" id="IPR051607">
    <property type="entry name" value="Metallo-dep_hydrolases"/>
</dbReference>
<dbReference type="NCBIfam" id="NF006679">
    <property type="entry name" value="PRK09228.1"/>
    <property type="match status" value="1"/>
</dbReference>
<comment type="pathway">
    <text evidence="1 8">Purine metabolism; guanine degradation; xanthine from guanine: step 1/1.</text>
</comment>
<proteinExistence type="inferred from homology"/>
<dbReference type="EC" id="3.5.4.3" evidence="3 7"/>
<dbReference type="Pfam" id="PF01979">
    <property type="entry name" value="Amidohydro_1"/>
    <property type="match status" value="1"/>
</dbReference>
<evidence type="ECO:0000256" key="7">
    <source>
        <dbReference type="NCBIfam" id="TIGR02967"/>
    </source>
</evidence>
<keyword evidence="11" id="KW-1185">Reference proteome</keyword>